<proteinExistence type="predicted"/>
<protein>
    <submittedName>
        <fullName evidence="1">Uncharacterized protein</fullName>
    </submittedName>
</protein>
<comment type="caution">
    <text evidence="1">The sequence shown here is derived from an EMBL/GenBank/DDBJ whole genome shotgun (WGS) entry which is preliminary data.</text>
</comment>
<reference evidence="1" key="1">
    <citation type="journal article" date="2019" name="Sci. Rep.">
        <title>Draft genome of Tanacetum cinerariifolium, the natural source of mosquito coil.</title>
        <authorList>
            <person name="Yamashiro T."/>
            <person name="Shiraishi A."/>
            <person name="Satake H."/>
            <person name="Nakayama K."/>
        </authorList>
    </citation>
    <scope>NUCLEOTIDE SEQUENCE</scope>
</reference>
<dbReference type="AlphaFoldDB" id="A0A699SEK3"/>
<accession>A0A699SEK3</accession>
<gene>
    <name evidence="1" type="ORF">Tci_867607</name>
</gene>
<feature type="non-terminal residue" evidence="1">
    <location>
        <position position="1"/>
    </location>
</feature>
<organism evidence="1">
    <name type="scientific">Tanacetum cinerariifolium</name>
    <name type="common">Dalmatian daisy</name>
    <name type="synonym">Chrysanthemum cinerariifolium</name>
    <dbReference type="NCBI Taxonomy" id="118510"/>
    <lineage>
        <taxon>Eukaryota</taxon>
        <taxon>Viridiplantae</taxon>
        <taxon>Streptophyta</taxon>
        <taxon>Embryophyta</taxon>
        <taxon>Tracheophyta</taxon>
        <taxon>Spermatophyta</taxon>
        <taxon>Magnoliopsida</taxon>
        <taxon>eudicotyledons</taxon>
        <taxon>Gunneridae</taxon>
        <taxon>Pentapetalae</taxon>
        <taxon>asterids</taxon>
        <taxon>campanulids</taxon>
        <taxon>Asterales</taxon>
        <taxon>Asteraceae</taxon>
        <taxon>Asteroideae</taxon>
        <taxon>Anthemideae</taxon>
        <taxon>Anthemidinae</taxon>
        <taxon>Tanacetum</taxon>
    </lineage>
</organism>
<evidence type="ECO:0000313" key="1">
    <source>
        <dbReference type="EMBL" id="GFC95637.1"/>
    </source>
</evidence>
<sequence>DLLPHVVKILLSSDSFSTLLAGLQRKACLLVAQAFEEVVSMNLGFQLKDVKDYNLDAVGVYDEAVDDFYQVEFPYLYLLAYHSKRSLGLPKSLEPPSLPLCKSYGAGTFSIPFV</sequence>
<name>A0A699SEK3_TANCI</name>
<dbReference type="EMBL" id="BKCJ011155554">
    <property type="protein sequence ID" value="GFC95637.1"/>
    <property type="molecule type" value="Genomic_DNA"/>
</dbReference>